<dbReference type="KEGG" id="bacg:D2962_16810"/>
<name>A0A3G2RAI6_9FIRM</name>
<reference evidence="2 3" key="1">
    <citation type="submission" date="2018-10" db="EMBL/GenBank/DDBJ databases">
        <authorList>
            <person name="Zhang X."/>
        </authorList>
    </citation>
    <scope>NUCLEOTIDE SEQUENCE [LARGE SCALE GENOMIC DNA]</scope>
    <source>
        <strain evidence="2 3">SK-G1</strain>
    </source>
</reference>
<evidence type="ECO:0000313" key="2">
    <source>
        <dbReference type="EMBL" id="AYO32038.1"/>
    </source>
</evidence>
<sequence>MARSRQDALLRKSKAKNKRQSIFERKERQRLEEVRERGLSQLKSYAESVKVKQGIKPEELKQALIIVVGKKDVYCDIL</sequence>
<keyword evidence="3" id="KW-1185">Reference proteome</keyword>
<organism evidence="2 3">
    <name type="scientific">Biomaibacter acetigenes</name>
    <dbReference type="NCBI Taxonomy" id="2316383"/>
    <lineage>
        <taxon>Bacteria</taxon>
        <taxon>Bacillati</taxon>
        <taxon>Bacillota</taxon>
        <taxon>Clostridia</taxon>
        <taxon>Thermosediminibacterales</taxon>
        <taxon>Tepidanaerobacteraceae</taxon>
        <taxon>Biomaibacter</taxon>
    </lineage>
</organism>
<dbReference type="AlphaFoldDB" id="A0A3G2RAI6"/>
<dbReference type="Pfam" id="PF08011">
    <property type="entry name" value="PDDEXK_9"/>
    <property type="match status" value="1"/>
</dbReference>
<evidence type="ECO:0000256" key="1">
    <source>
        <dbReference type="SAM" id="MobiDB-lite"/>
    </source>
</evidence>
<dbReference type="RefSeq" id="WP_122015647.1">
    <property type="nucleotide sequence ID" value="NZ_CP033169.1"/>
</dbReference>
<evidence type="ECO:0000313" key="3">
    <source>
        <dbReference type="Proteomes" id="UP000280960"/>
    </source>
</evidence>
<dbReference type="Proteomes" id="UP000280960">
    <property type="component" value="Chromosome"/>
</dbReference>
<proteinExistence type="predicted"/>
<protein>
    <submittedName>
        <fullName evidence="2">Uncharacterized protein</fullName>
    </submittedName>
</protein>
<dbReference type="EMBL" id="CP033169">
    <property type="protein sequence ID" value="AYO32038.1"/>
    <property type="molecule type" value="Genomic_DNA"/>
</dbReference>
<feature type="region of interest" description="Disordered" evidence="1">
    <location>
        <begin position="1"/>
        <end position="20"/>
    </location>
</feature>
<accession>A0A3G2RAI6</accession>
<dbReference type="InterPro" id="IPR012547">
    <property type="entry name" value="PDDEXK_9"/>
</dbReference>
<gene>
    <name evidence="2" type="ORF">D2962_16810</name>
</gene>
<feature type="compositionally biased region" description="Basic and acidic residues" evidence="1">
    <location>
        <begin position="1"/>
        <end position="10"/>
    </location>
</feature>